<gene>
    <name evidence="4" type="ORF">RGQ13_19790</name>
</gene>
<dbReference type="PANTHER" id="PTHR43877:SF5">
    <property type="entry name" value="BLL8307 PROTEIN"/>
    <property type="match status" value="1"/>
</dbReference>
<evidence type="ECO:0000256" key="1">
    <source>
        <dbReference type="ARBA" id="ARBA00022679"/>
    </source>
</evidence>
<evidence type="ECO:0000259" key="3">
    <source>
        <dbReference type="PROSITE" id="PS51186"/>
    </source>
</evidence>
<evidence type="ECO:0000313" key="4">
    <source>
        <dbReference type="EMBL" id="WNC72335.1"/>
    </source>
</evidence>
<dbReference type="SUPFAM" id="SSF55729">
    <property type="entry name" value="Acyl-CoA N-acyltransferases (Nat)"/>
    <property type="match status" value="1"/>
</dbReference>
<name>A0ABY9TX40_9GAMM</name>
<dbReference type="InterPro" id="IPR016181">
    <property type="entry name" value="Acyl_CoA_acyltransferase"/>
</dbReference>
<dbReference type="PANTHER" id="PTHR43877">
    <property type="entry name" value="AMINOALKYLPHOSPHONATE N-ACETYLTRANSFERASE-RELATED-RELATED"/>
    <property type="match status" value="1"/>
</dbReference>
<keyword evidence="5" id="KW-1185">Reference proteome</keyword>
<reference evidence="5" key="1">
    <citation type="submission" date="2023-09" db="EMBL/GenBank/DDBJ databases">
        <authorList>
            <person name="Zhang C."/>
        </authorList>
    </citation>
    <scope>NUCLEOTIDE SEQUENCE [LARGE SCALE GENOMIC DNA]</scope>
    <source>
        <strain evidence="5">SQ149</strain>
    </source>
</reference>
<evidence type="ECO:0000313" key="5">
    <source>
        <dbReference type="Proteomes" id="UP001258994"/>
    </source>
</evidence>
<keyword evidence="1" id="KW-0808">Transferase</keyword>
<organism evidence="4 5">
    <name type="scientific">Thalassotalea psychrophila</name>
    <dbReference type="NCBI Taxonomy" id="3065647"/>
    <lineage>
        <taxon>Bacteria</taxon>
        <taxon>Pseudomonadati</taxon>
        <taxon>Pseudomonadota</taxon>
        <taxon>Gammaproteobacteria</taxon>
        <taxon>Alteromonadales</taxon>
        <taxon>Colwelliaceae</taxon>
        <taxon>Thalassotalea</taxon>
    </lineage>
</organism>
<evidence type="ECO:0000256" key="2">
    <source>
        <dbReference type="ARBA" id="ARBA00023315"/>
    </source>
</evidence>
<keyword evidence="2" id="KW-0012">Acyltransferase</keyword>
<dbReference type="Gene3D" id="3.40.630.30">
    <property type="match status" value="1"/>
</dbReference>
<accession>A0ABY9TX40</accession>
<protein>
    <submittedName>
        <fullName evidence="4">GNAT family N-acetyltransferase</fullName>
    </submittedName>
</protein>
<dbReference type="RefSeq" id="WP_348391454.1">
    <property type="nucleotide sequence ID" value="NZ_CP134145.1"/>
</dbReference>
<dbReference type="EMBL" id="CP134145">
    <property type="protein sequence ID" value="WNC72335.1"/>
    <property type="molecule type" value="Genomic_DNA"/>
</dbReference>
<dbReference type="Pfam" id="PF00583">
    <property type="entry name" value="Acetyltransf_1"/>
    <property type="match status" value="1"/>
</dbReference>
<dbReference type="InterPro" id="IPR050832">
    <property type="entry name" value="Bact_Acetyltransf"/>
</dbReference>
<sequence length="152" mass="17483">MDIRVGELRNKEVITLLQEHHQDMLSHSPVESVHALDLRALEDSDVTFWSLWINNSLAGIGALKELDKEHGEIKSMRTSTNHLRKGVARKLLEHILNQANILSYNKLSLETGTMDAFLPAQKLYQQFGFQECEPFGHYKKDPYSMFMSKNIN</sequence>
<dbReference type="CDD" id="cd04301">
    <property type="entry name" value="NAT_SF"/>
    <property type="match status" value="1"/>
</dbReference>
<dbReference type="InterPro" id="IPR000182">
    <property type="entry name" value="GNAT_dom"/>
</dbReference>
<dbReference type="PROSITE" id="PS51186">
    <property type="entry name" value="GNAT"/>
    <property type="match status" value="1"/>
</dbReference>
<dbReference type="Proteomes" id="UP001258994">
    <property type="component" value="Chromosome"/>
</dbReference>
<proteinExistence type="predicted"/>
<feature type="domain" description="N-acetyltransferase" evidence="3">
    <location>
        <begin position="1"/>
        <end position="152"/>
    </location>
</feature>